<dbReference type="Pfam" id="PF00528">
    <property type="entry name" value="BPD_transp_1"/>
    <property type="match status" value="1"/>
</dbReference>
<dbReference type="InterPro" id="IPR035906">
    <property type="entry name" value="MetI-like_sf"/>
</dbReference>
<dbReference type="PANTHER" id="PTHR43848">
    <property type="entry name" value="PUTRESCINE TRANSPORT SYSTEM PERMEASE PROTEIN POTI"/>
    <property type="match status" value="1"/>
</dbReference>
<organism evidence="10 11">
    <name type="scientific">Mesomycoplasma molare</name>
    <dbReference type="NCBI Taxonomy" id="171288"/>
    <lineage>
        <taxon>Bacteria</taxon>
        <taxon>Bacillati</taxon>
        <taxon>Mycoplasmatota</taxon>
        <taxon>Mycoplasmoidales</taxon>
        <taxon>Metamycoplasmataceae</taxon>
        <taxon>Mesomycoplasma</taxon>
    </lineage>
</organism>
<comment type="similarity">
    <text evidence="2">Belongs to the binding-protein-dependent transport system permease family. CysTW subfamily.</text>
</comment>
<reference evidence="10" key="1">
    <citation type="submission" date="2022-08" db="EMBL/GenBank/DDBJ databases">
        <title>Complete genome sequence of Mycoplasma molare type strain H 542.</title>
        <authorList>
            <person name="Spergser J."/>
        </authorList>
    </citation>
    <scope>NUCLEOTIDE SEQUENCE</scope>
    <source>
        <strain evidence="10">H 542</strain>
    </source>
</reference>
<evidence type="ECO:0000313" key="10">
    <source>
        <dbReference type="EMBL" id="UWD34586.1"/>
    </source>
</evidence>
<keyword evidence="11" id="KW-1185">Reference proteome</keyword>
<dbReference type="PROSITE" id="PS50928">
    <property type="entry name" value="ABC_TM1"/>
    <property type="match status" value="1"/>
</dbReference>
<dbReference type="Gene3D" id="1.10.3720.10">
    <property type="entry name" value="MetI-like"/>
    <property type="match status" value="1"/>
</dbReference>
<gene>
    <name evidence="10" type="ORF">NX772_02030</name>
</gene>
<keyword evidence="7 8" id="KW-0472">Membrane</keyword>
<evidence type="ECO:0000256" key="1">
    <source>
        <dbReference type="ARBA" id="ARBA00004651"/>
    </source>
</evidence>
<feature type="transmembrane region" description="Helical" evidence="8">
    <location>
        <begin position="75"/>
        <end position="97"/>
    </location>
</feature>
<keyword evidence="6 8" id="KW-1133">Transmembrane helix</keyword>
<comment type="subcellular location">
    <subcellularLocation>
        <location evidence="1 8">Cell membrane</location>
        <topology evidence="1 8">Multi-pass membrane protein</topology>
    </subcellularLocation>
</comment>
<feature type="transmembrane region" description="Helical" evidence="8">
    <location>
        <begin position="18"/>
        <end position="38"/>
    </location>
</feature>
<accession>A0ABY5TYD2</accession>
<dbReference type="CDD" id="cd06261">
    <property type="entry name" value="TM_PBP2"/>
    <property type="match status" value="1"/>
</dbReference>
<feature type="transmembrane region" description="Helical" evidence="8">
    <location>
        <begin position="117"/>
        <end position="138"/>
    </location>
</feature>
<evidence type="ECO:0000313" key="11">
    <source>
        <dbReference type="Proteomes" id="UP001058364"/>
    </source>
</evidence>
<dbReference type="InterPro" id="IPR051789">
    <property type="entry name" value="Bact_Polyamine_Transport"/>
</dbReference>
<dbReference type="RefSeq" id="WP_027123309.1">
    <property type="nucleotide sequence ID" value="NZ_CP103423.1"/>
</dbReference>
<keyword evidence="5 8" id="KW-0812">Transmembrane</keyword>
<keyword evidence="4" id="KW-1003">Cell membrane</keyword>
<feature type="transmembrane region" description="Helical" evidence="8">
    <location>
        <begin position="144"/>
        <end position="165"/>
    </location>
</feature>
<feature type="domain" description="ABC transmembrane type-1" evidence="9">
    <location>
        <begin position="71"/>
        <end position="260"/>
    </location>
</feature>
<evidence type="ECO:0000256" key="7">
    <source>
        <dbReference type="ARBA" id="ARBA00023136"/>
    </source>
</evidence>
<evidence type="ECO:0000256" key="2">
    <source>
        <dbReference type="ARBA" id="ARBA00007069"/>
    </source>
</evidence>
<evidence type="ECO:0000256" key="8">
    <source>
        <dbReference type="RuleBase" id="RU363032"/>
    </source>
</evidence>
<evidence type="ECO:0000256" key="5">
    <source>
        <dbReference type="ARBA" id="ARBA00022692"/>
    </source>
</evidence>
<evidence type="ECO:0000256" key="3">
    <source>
        <dbReference type="ARBA" id="ARBA00022448"/>
    </source>
</evidence>
<dbReference type="InterPro" id="IPR000515">
    <property type="entry name" value="MetI-like"/>
</dbReference>
<feature type="transmembrane region" description="Helical" evidence="8">
    <location>
        <begin position="241"/>
        <end position="262"/>
    </location>
</feature>
<evidence type="ECO:0000256" key="6">
    <source>
        <dbReference type="ARBA" id="ARBA00022989"/>
    </source>
</evidence>
<dbReference type="Proteomes" id="UP001058364">
    <property type="component" value="Chromosome"/>
</dbReference>
<keyword evidence="3 8" id="KW-0813">Transport</keyword>
<sequence length="277" mass="31567">MSRLVDFFKKHEIIRKSYIWIILILFYIPIFFGLIFSFNKPSDKDLISTTWNTFSWKGYQDLASSERIVSLANSFIIAVSTAIIVILISMITVFAIWKQKSKSIKTYINTSSNIPLINPDIITAISLAILLSLLFGILKATEEGVLRAIVSHVTMTLPYGIMLLYPRSEKFSKNLFEASLDLGYGRIKTWFKIYFTYMSPAISFVFIIVSFLSFDDFIITRITSNTSTIGVELYQGTFKTWALALGAIMLIFTILGNAFYIWHKTRNFKKGVKNGAV</sequence>
<feature type="transmembrane region" description="Helical" evidence="8">
    <location>
        <begin position="194"/>
        <end position="214"/>
    </location>
</feature>
<proteinExistence type="inferred from homology"/>
<dbReference type="PANTHER" id="PTHR43848:SF2">
    <property type="entry name" value="PUTRESCINE TRANSPORT SYSTEM PERMEASE PROTEIN POTI"/>
    <property type="match status" value="1"/>
</dbReference>
<protein>
    <submittedName>
        <fullName evidence="10">ABC transporter permease subunit</fullName>
    </submittedName>
</protein>
<name>A0ABY5TYD2_9BACT</name>
<dbReference type="SUPFAM" id="SSF161098">
    <property type="entry name" value="MetI-like"/>
    <property type="match status" value="1"/>
</dbReference>
<evidence type="ECO:0000259" key="9">
    <source>
        <dbReference type="PROSITE" id="PS50928"/>
    </source>
</evidence>
<dbReference type="EMBL" id="CP103423">
    <property type="protein sequence ID" value="UWD34586.1"/>
    <property type="molecule type" value="Genomic_DNA"/>
</dbReference>
<evidence type="ECO:0000256" key="4">
    <source>
        <dbReference type="ARBA" id="ARBA00022475"/>
    </source>
</evidence>